<feature type="transmembrane region" description="Helical" evidence="6">
    <location>
        <begin position="67"/>
        <end position="89"/>
    </location>
</feature>
<keyword evidence="5 6" id="KW-0472">Membrane</keyword>
<protein>
    <recommendedName>
        <fullName evidence="9">Iron permease</fullName>
    </recommendedName>
</protein>
<evidence type="ECO:0008006" key="9">
    <source>
        <dbReference type="Google" id="ProtNLM"/>
    </source>
</evidence>
<dbReference type="EMBL" id="JRUQ01000047">
    <property type="protein sequence ID" value="KGT91282.1"/>
    <property type="molecule type" value="Genomic_DNA"/>
</dbReference>
<feature type="transmembrane region" description="Helical" evidence="6">
    <location>
        <begin position="6"/>
        <end position="25"/>
    </location>
</feature>
<keyword evidence="8" id="KW-1185">Reference proteome</keyword>
<organism evidence="7 8">
    <name type="scientific">Erwinia typographi</name>
    <dbReference type="NCBI Taxonomy" id="371042"/>
    <lineage>
        <taxon>Bacteria</taxon>
        <taxon>Pseudomonadati</taxon>
        <taxon>Pseudomonadota</taxon>
        <taxon>Gammaproteobacteria</taxon>
        <taxon>Enterobacterales</taxon>
        <taxon>Erwiniaceae</taxon>
        <taxon>Erwinia</taxon>
    </lineage>
</organism>
<evidence type="ECO:0000256" key="6">
    <source>
        <dbReference type="SAM" id="Phobius"/>
    </source>
</evidence>
<comment type="caution">
    <text evidence="7">The sequence shown here is derived from an EMBL/GenBank/DDBJ whole genome shotgun (WGS) entry which is preliminary data.</text>
</comment>
<feature type="transmembrane region" description="Helical" evidence="6">
    <location>
        <begin position="245"/>
        <end position="264"/>
    </location>
</feature>
<dbReference type="STRING" id="371042.NG99_16910"/>
<keyword evidence="3 6" id="KW-0812">Transmembrane</keyword>
<feature type="transmembrane region" description="Helical" evidence="6">
    <location>
        <begin position="180"/>
        <end position="203"/>
    </location>
</feature>
<accession>A0A0A3YWQ3</accession>
<dbReference type="eggNOG" id="COG0672">
    <property type="taxonomic scope" value="Bacteria"/>
</dbReference>
<dbReference type="Pfam" id="PF03239">
    <property type="entry name" value="FTR1"/>
    <property type="match status" value="1"/>
</dbReference>
<gene>
    <name evidence="7" type="ORF">NG99_16910</name>
</gene>
<dbReference type="PANTHER" id="PTHR31632:SF2">
    <property type="entry name" value="PLASMA MEMBRANE IRON PERMEASE"/>
    <property type="match status" value="1"/>
</dbReference>
<name>A0A0A3YWQ3_9GAMM</name>
<dbReference type="Proteomes" id="UP000030351">
    <property type="component" value="Unassembled WGS sequence"/>
</dbReference>
<feature type="transmembrane region" description="Helical" evidence="6">
    <location>
        <begin position="110"/>
        <end position="135"/>
    </location>
</feature>
<dbReference type="AlphaFoldDB" id="A0A0A3YWQ3"/>
<reference evidence="7 8" key="1">
    <citation type="submission" date="2014-10" db="EMBL/GenBank/DDBJ databases">
        <title>Genome sequence of Erwinia typographi M043b.</title>
        <authorList>
            <person name="Chan K.-G."/>
            <person name="Tan W.-S."/>
        </authorList>
    </citation>
    <scope>NUCLEOTIDE SEQUENCE [LARGE SCALE GENOMIC DNA]</scope>
    <source>
        <strain evidence="7 8">M043b</strain>
    </source>
</reference>
<proteinExistence type="inferred from homology"/>
<feature type="transmembrane region" description="Helical" evidence="6">
    <location>
        <begin position="147"/>
        <end position="168"/>
    </location>
</feature>
<dbReference type="OrthoDB" id="5294331at2"/>
<evidence type="ECO:0000256" key="3">
    <source>
        <dbReference type="ARBA" id="ARBA00022692"/>
    </source>
</evidence>
<evidence type="ECO:0000313" key="8">
    <source>
        <dbReference type="Proteomes" id="UP000030351"/>
    </source>
</evidence>
<evidence type="ECO:0000256" key="2">
    <source>
        <dbReference type="ARBA" id="ARBA00008333"/>
    </source>
</evidence>
<dbReference type="GO" id="GO:0033573">
    <property type="term" value="C:high-affinity iron permease complex"/>
    <property type="evidence" value="ECO:0007669"/>
    <property type="project" value="InterPro"/>
</dbReference>
<keyword evidence="4 6" id="KW-1133">Transmembrane helix</keyword>
<feature type="transmembrane region" description="Helical" evidence="6">
    <location>
        <begin position="34"/>
        <end position="52"/>
    </location>
</feature>
<comment type="subcellular location">
    <subcellularLocation>
        <location evidence="1">Membrane</location>
        <topology evidence="1">Multi-pass membrane protein</topology>
    </subcellularLocation>
</comment>
<dbReference type="RefSeq" id="WP_034895471.1">
    <property type="nucleotide sequence ID" value="NZ_JRUQ01000047.1"/>
</dbReference>
<evidence type="ECO:0000256" key="4">
    <source>
        <dbReference type="ARBA" id="ARBA00022989"/>
    </source>
</evidence>
<evidence type="ECO:0000256" key="5">
    <source>
        <dbReference type="ARBA" id="ARBA00023136"/>
    </source>
</evidence>
<evidence type="ECO:0000313" key="7">
    <source>
        <dbReference type="EMBL" id="KGT91282.1"/>
    </source>
</evidence>
<dbReference type="InterPro" id="IPR004923">
    <property type="entry name" value="FTR1/Fip1/EfeU"/>
</dbReference>
<evidence type="ECO:0000256" key="1">
    <source>
        <dbReference type="ARBA" id="ARBA00004141"/>
    </source>
</evidence>
<dbReference type="PANTHER" id="PTHR31632">
    <property type="entry name" value="IRON TRANSPORTER FTH1"/>
    <property type="match status" value="1"/>
</dbReference>
<sequence>MLAALVIVFREVLEAGLIISVILAACRGVPVRKYILMGILAGVAGAVILALFTDHLESMLDGRGLELFSAGVLLLAVLMLSWQVLWMSASGKRYASSCSRETERLLAEKGGYSSIAILVALTVLREGAEVVLFLYSLSLTVTRSAGVGMLAGGVAGVLFGVLVSWGVYSGLVLISLRTLFAASNVLLICIAAGLASQAAGILASVDMLPMLGWQIWDTSFLLSDSSWAGSLAHTLLGYTATPSGIQLFAWLLVFAGIFSLRFYLLRREQH</sequence>
<comment type="similarity">
    <text evidence="2">Belongs to the oxidase-dependent Fe transporter (OFeT) (TC 9.A.10.1) family.</text>
</comment>
<dbReference type="GO" id="GO:0015093">
    <property type="term" value="F:ferrous iron transmembrane transporter activity"/>
    <property type="evidence" value="ECO:0007669"/>
    <property type="project" value="TreeGrafter"/>
</dbReference>